<keyword evidence="5 6" id="KW-0687">Ribonucleoprotein</keyword>
<dbReference type="InterPro" id="IPR044642">
    <property type="entry name" value="PTHR15588"/>
</dbReference>
<dbReference type="EMBL" id="HBIX01014518">
    <property type="protein sequence ID" value="CAE0717864.1"/>
    <property type="molecule type" value="Transcribed_RNA"/>
</dbReference>
<feature type="compositionally biased region" description="Acidic residues" evidence="7">
    <location>
        <begin position="233"/>
        <end position="252"/>
    </location>
</feature>
<evidence type="ECO:0000259" key="8">
    <source>
        <dbReference type="PROSITE" id="PS52002"/>
    </source>
</evidence>
<dbReference type="AlphaFoldDB" id="A0A6U9YY02"/>
<name>A0A6U9YY02_9STRA</name>
<dbReference type="InterPro" id="IPR010920">
    <property type="entry name" value="LSM_dom_sf"/>
</dbReference>
<dbReference type="CDD" id="cd01728">
    <property type="entry name" value="LSm1"/>
    <property type="match status" value="1"/>
</dbReference>
<keyword evidence="2 6" id="KW-0963">Cytoplasm</keyword>
<dbReference type="GO" id="GO:0000932">
    <property type="term" value="C:P-body"/>
    <property type="evidence" value="ECO:0007669"/>
    <property type="project" value="UniProtKB-SubCell"/>
</dbReference>
<sequence length="270" mass="28730">MEAASAGASSQQQLPMPPPPTGTVGGAPPPSAGRSKQQGGGRGRTNSNNGGRGNNNGRGGGRTGRGGRTGTGGRTIHDVNHNSGRGGGRGGRGRGAPGQHSNNNQQETKIAPKTGIPFGHVPAYLPGSSSLVEELDQRIMVVLRDGRHLVGNLRTFDQYSNMVLDQASERRFHKSENDDNTNDNNKKITYFADYPLGMYIVRGDSVVLLGQIGSEENETTESGHVVMERLDEEDFEALVDNDGDDDDDDDNSSGEGSQALEWDFDKDLLA</sequence>
<feature type="compositionally biased region" description="Pro residues" evidence="7">
    <location>
        <begin position="15"/>
        <end position="31"/>
    </location>
</feature>
<gene>
    <name evidence="6" type="primary">LSM1</name>
    <name evidence="9" type="ORF">PAUS00366_LOCUS10617</name>
    <name evidence="10" type="ORF">PAUS00366_LOCUS10618</name>
</gene>
<dbReference type="InterPro" id="IPR034104">
    <property type="entry name" value="Lsm1"/>
</dbReference>
<dbReference type="PROSITE" id="PS52002">
    <property type="entry name" value="SM"/>
    <property type="match status" value="1"/>
</dbReference>
<evidence type="ECO:0000256" key="1">
    <source>
        <dbReference type="ARBA" id="ARBA00006850"/>
    </source>
</evidence>
<comment type="similarity">
    <text evidence="1 6">Belongs to the snRNP Sm proteins family.</text>
</comment>
<dbReference type="SUPFAM" id="SSF50182">
    <property type="entry name" value="Sm-like ribonucleoproteins"/>
    <property type="match status" value="1"/>
</dbReference>
<organism evidence="9">
    <name type="scientific">Pseudo-nitzschia australis</name>
    <dbReference type="NCBI Taxonomy" id="44445"/>
    <lineage>
        <taxon>Eukaryota</taxon>
        <taxon>Sar</taxon>
        <taxon>Stramenopiles</taxon>
        <taxon>Ochrophyta</taxon>
        <taxon>Bacillariophyta</taxon>
        <taxon>Bacillariophyceae</taxon>
        <taxon>Bacillariophycidae</taxon>
        <taxon>Bacillariales</taxon>
        <taxon>Bacillariaceae</taxon>
        <taxon>Pseudo-nitzschia</taxon>
    </lineage>
</organism>
<dbReference type="GO" id="GO:0000290">
    <property type="term" value="P:deadenylation-dependent decapping of nuclear-transcribed mRNA"/>
    <property type="evidence" value="ECO:0007669"/>
    <property type="project" value="TreeGrafter"/>
</dbReference>
<evidence type="ECO:0000256" key="2">
    <source>
        <dbReference type="ARBA" id="ARBA00022490"/>
    </source>
</evidence>
<feature type="region of interest" description="Disordered" evidence="7">
    <location>
        <begin position="1"/>
        <end position="106"/>
    </location>
</feature>
<evidence type="ECO:0000256" key="6">
    <source>
        <dbReference type="RuleBase" id="RU365047"/>
    </source>
</evidence>
<comment type="subcellular location">
    <subcellularLocation>
        <location evidence="6">Cytoplasm</location>
    </subcellularLocation>
    <subcellularLocation>
        <location evidence="6">Cytoplasm</location>
        <location evidence="6">P-body</location>
    </subcellularLocation>
</comment>
<evidence type="ECO:0000256" key="4">
    <source>
        <dbReference type="ARBA" id="ARBA00022884"/>
    </source>
</evidence>
<feature type="region of interest" description="Disordered" evidence="7">
    <location>
        <begin position="233"/>
        <end position="270"/>
    </location>
</feature>
<feature type="compositionally biased region" description="Low complexity" evidence="7">
    <location>
        <begin position="1"/>
        <end position="14"/>
    </location>
</feature>
<evidence type="ECO:0000313" key="9">
    <source>
        <dbReference type="EMBL" id="CAE0717864.1"/>
    </source>
</evidence>
<comment type="subunit">
    <text evidence="6">LSm subunits form a heteromer with a donut shape.</text>
</comment>
<reference evidence="9" key="1">
    <citation type="submission" date="2021-01" db="EMBL/GenBank/DDBJ databases">
        <authorList>
            <person name="Corre E."/>
            <person name="Pelletier E."/>
            <person name="Niang G."/>
            <person name="Scheremetjew M."/>
            <person name="Finn R."/>
            <person name="Kale V."/>
            <person name="Holt S."/>
            <person name="Cochrane G."/>
            <person name="Meng A."/>
            <person name="Brown T."/>
            <person name="Cohen L."/>
        </authorList>
    </citation>
    <scope>NUCLEOTIDE SEQUENCE</scope>
    <source>
        <strain evidence="9">10249 10 AB</strain>
    </source>
</reference>
<dbReference type="PANTHER" id="PTHR15588:SF8">
    <property type="entry name" value="U6 SNRNA-ASSOCIATED SM-LIKE PROTEIN LSM1"/>
    <property type="match status" value="1"/>
</dbReference>
<evidence type="ECO:0000313" key="10">
    <source>
        <dbReference type="EMBL" id="CAE0717865.1"/>
    </source>
</evidence>
<dbReference type="EMBL" id="HBIX01014519">
    <property type="protein sequence ID" value="CAE0717865.1"/>
    <property type="molecule type" value="Transcribed_RNA"/>
</dbReference>
<comment type="function">
    <text evidence="6">Probably involved with other LSm subunits in the general process of degradation of mRNAs.</text>
</comment>
<evidence type="ECO:0000256" key="5">
    <source>
        <dbReference type="ARBA" id="ARBA00023274"/>
    </source>
</evidence>
<proteinExistence type="inferred from homology"/>
<dbReference type="Pfam" id="PF01423">
    <property type="entry name" value="LSM"/>
    <property type="match status" value="1"/>
</dbReference>
<dbReference type="GO" id="GO:0003729">
    <property type="term" value="F:mRNA binding"/>
    <property type="evidence" value="ECO:0007669"/>
    <property type="project" value="TreeGrafter"/>
</dbReference>
<feature type="domain" description="Sm" evidence="8">
    <location>
        <begin position="126"/>
        <end position="215"/>
    </location>
</feature>
<dbReference type="PANTHER" id="PTHR15588">
    <property type="entry name" value="LSM1"/>
    <property type="match status" value="1"/>
</dbReference>
<dbReference type="InterPro" id="IPR001163">
    <property type="entry name" value="Sm_dom_euk/arc"/>
</dbReference>
<keyword evidence="4 6" id="KW-0694">RNA-binding</keyword>
<evidence type="ECO:0000256" key="7">
    <source>
        <dbReference type="SAM" id="MobiDB-lite"/>
    </source>
</evidence>
<dbReference type="GO" id="GO:1990904">
    <property type="term" value="C:ribonucleoprotein complex"/>
    <property type="evidence" value="ECO:0007669"/>
    <property type="project" value="UniProtKB-KW"/>
</dbReference>
<dbReference type="GO" id="GO:1990726">
    <property type="term" value="C:Lsm1-7-Pat1 complex"/>
    <property type="evidence" value="ECO:0007669"/>
    <property type="project" value="TreeGrafter"/>
</dbReference>
<keyword evidence="3 6" id="KW-0507">mRNA processing</keyword>
<evidence type="ECO:0000256" key="3">
    <source>
        <dbReference type="ARBA" id="ARBA00022664"/>
    </source>
</evidence>
<dbReference type="Gene3D" id="2.30.30.100">
    <property type="match status" value="1"/>
</dbReference>
<dbReference type="SMART" id="SM00651">
    <property type="entry name" value="Sm"/>
    <property type="match status" value="1"/>
</dbReference>
<protein>
    <recommendedName>
        <fullName evidence="6">U6 snRNA-associated Sm-like protein LSm1</fullName>
    </recommendedName>
</protein>
<dbReference type="InterPro" id="IPR047575">
    <property type="entry name" value="Sm"/>
</dbReference>
<feature type="compositionally biased region" description="Gly residues" evidence="7">
    <location>
        <begin position="84"/>
        <end position="96"/>
    </location>
</feature>
<accession>A0A6U9YY02</accession>
<dbReference type="GO" id="GO:0006397">
    <property type="term" value="P:mRNA processing"/>
    <property type="evidence" value="ECO:0007669"/>
    <property type="project" value="UniProtKB-UniRule"/>
</dbReference>
<feature type="compositionally biased region" description="Gly residues" evidence="7">
    <location>
        <begin position="50"/>
        <end position="73"/>
    </location>
</feature>